<dbReference type="Proteomes" id="UP000051660">
    <property type="component" value="Unassembled WGS sequence"/>
</dbReference>
<protein>
    <submittedName>
        <fullName evidence="2">Uncharacterized protein</fullName>
    </submittedName>
</protein>
<feature type="region of interest" description="Disordered" evidence="1">
    <location>
        <begin position="93"/>
        <end position="132"/>
    </location>
</feature>
<comment type="caution">
    <text evidence="2">The sequence shown here is derived from an EMBL/GenBank/DDBJ whole genome shotgun (WGS) entry which is preliminary data.</text>
</comment>
<evidence type="ECO:0000313" key="2">
    <source>
        <dbReference type="EMBL" id="KRR21352.1"/>
    </source>
</evidence>
<evidence type="ECO:0000313" key="3">
    <source>
        <dbReference type="Proteomes" id="UP000051660"/>
    </source>
</evidence>
<gene>
    <name evidence="2" type="ORF">CQ14_06800</name>
</gene>
<dbReference type="AlphaFoldDB" id="A0A0R3MM25"/>
<reference evidence="2 3" key="1">
    <citation type="submission" date="2014-03" db="EMBL/GenBank/DDBJ databases">
        <title>Bradyrhizobium valentinum sp. nov., isolated from effective nodules of Lupinus mariae-josephae, a lupine endemic of basic-lime soils in Eastern Spain.</title>
        <authorList>
            <person name="Duran D."/>
            <person name="Rey L."/>
            <person name="Navarro A."/>
            <person name="Busquets A."/>
            <person name="Imperial J."/>
            <person name="Ruiz-Argueso T."/>
        </authorList>
    </citation>
    <scope>NUCLEOTIDE SEQUENCE [LARGE SCALE GENOMIC DNA]</scope>
    <source>
        <strain evidence="2 3">CCBAU 23086</strain>
    </source>
</reference>
<accession>A0A0R3MM25</accession>
<evidence type="ECO:0000256" key="1">
    <source>
        <dbReference type="SAM" id="MobiDB-lite"/>
    </source>
</evidence>
<proteinExistence type="predicted"/>
<organism evidence="2 3">
    <name type="scientific">Bradyrhizobium lablabi</name>
    <dbReference type="NCBI Taxonomy" id="722472"/>
    <lineage>
        <taxon>Bacteria</taxon>
        <taxon>Pseudomonadati</taxon>
        <taxon>Pseudomonadota</taxon>
        <taxon>Alphaproteobacteria</taxon>
        <taxon>Hyphomicrobiales</taxon>
        <taxon>Nitrobacteraceae</taxon>
        <taxon>Bradyrhizobium</taxon>
    </lineage>
</organism>
<name>A0A0R3MM25_9BRAD</name>
<feature type="compositionally biased region" description="Low complexity" evidence="1">
    <location>
        <begin position="99"/>
        <end position="114"/>
    </location>
</feature>
<dbReference type="RefSeq" id="WP_057859810.1">
    <property type="nucleotide sequence ID" value="NZ_LLYB01000081.1"/>
</dbReference>
<sequence>MADVEALVIGDNKRPETADGRVGCVMLVASGQSVDDQGNAIKFFDYRPGFFQDIIQVRWDKDTMHVVLPVQVSDYLLRNGYARAMTAQEAQSYNAQLSAEPTAATPAVEPPTVVDEPEADAERPRRKQRKGD</sequence>
<dbReference type="OrthoDB" id="9949692at2"/>
<dbReference type="EMBL" id="LLYB01000081">
    <property type="protein sequence ID" value="KRR21352.1"/>
    <property type="molecule type" value="Genomic_DNA"/>
</dbReference>